<dbReference type="InterPro" id="IPR004046">
    <property type="entry name" value="GST_C"/>
</dbReference>
<keyword evidence="7" id="KW-1185">Reference proteome</keyword>
<evidence type="ECO:0000256" key="3">
    <source>
        <dbReference type="ARBA" id="ARBA00047960"/>
    </source>
</evidence>
<evidence type="ECO:0000259" key="4">
    <source>
        <dbReference type="PROSITE" id="PS50404"/>
    </source>
</evidence>
<feature type="domain" description="GST N-terminal" evidence="4">
    <location>
        <begin position="1"/>
        <end position="111"/>
    </location>
</feature>
<evidence type="ECO:0000256" key="1">
    <source>
        <dbReference type="ARBA" id="ARBA00012452"/>
    </source>
</evidence>
<sequence length="251" mass="27816">MVHPVAHPFFDPAQEAAFNALADKTDSSFEIRYFHVHGQGGLARTLIVIGTNGHSRLTNVHEGDWADYKPTTPFGVMPLLTETSADGKTKLQVAESDAIERYLARKFGLFGNGAAFQEVLVNTFANSTQGLIMSIFNSYGLIEDPAIRIKNKGPLIKDNIAPWIKYHEQHLQANGANGHYVGNKLTLADVKTDYVIGMIQGLSGEELISEEKTPAIWKVRQEMDKIEAIAAWKASEEYKSIGKENFDFLGY</sequence>
<evidence type="ECO:0000256" key="2">
    <source>
        <dbReference type="ARBA" id="ARBA00022679"/>
    </source>
</evidence>
<dbReference type="GO" id="GO:0006749">
    <property type="term" value="P:glutathione metabolic process"/>
    <property type="evidence" value="ECO:0007669"/>
    <property type="project" value="TreeGrafter"/>
</dbReference>
<gene>
    <name evidence="6" type="primary">GSTS1_2</name>
    <name evidence="6" type="ORF">BG015_007543</name>
</gene>
<dbReference type="InterPro" id="IPR010987">
    <property type="entry name" value="Glutathione-S-Trfase_C-like"/>
</dbReference>
<dbReference type="Gene3D" id="3.40.30.10">
    <property type="entry name" value="Glutaredoxin"/>
    <property type="match status" value="1"/>
</dbReference>
<dbReference type="Proteomes" id="UP000748756">
    <property type="component" value="Unassembled WGS sequence"/>
</dbReference>
<dbReference type="SUPFAM" id="SSF52833">
    <property type="entry name" value="Thioredoxin-like"/>
    <property type="match status" value="1"/>
</dbReference>
<dbReference type="PROSITE" id="PS50404">
    <property type="entry name" value="GST_NTER"/>
    <property type="match status" value="1"/>
</dbReference>
<reference evidence="6" key="1">
    <citation type="journal article" date="2020" name="Fungal Divers.">
        <title>Resolving the Mortierellaceae phylogeny through synthesis of multi-gene phylogenetics and phylogenomics.</title>
        <authorList>
            <person name="Vandepol N."/>
            <person name="Liber J."/>
            <person name="Desiro A."/>
            <person name="Na H."/>
            <person name="Kennedy M."/>
            <person name="Barry K."/>
            <person name="Grigoriev I.V."/>
            <person name="Miller A.N."/>
            <person name="O'Donnell K."/>
            <person name="Stajich J.E."/>
            <person name="Bonito G."/>
        </authorList>
    </citation>
    <scope>NUCLEOTIDE SEQUENCE</scope>
    <source>
        <strain evidence="6">NRRL 6426</strain>
    </source>
</reference>
<feature type="domain" description="GST C-terminal" evidence="5">
    <location>
        <begin position="97"/>
        <end position="248"/>
    </location>
</feature>
<organism evidence="6 7">
    <name type="scientific">Linnemannia schmuckeri</name>
    <dbReference type="NCBI Taxonomy" id="64567"/>
    <lineage>
        <taxon>Eukaryota</taxon>
        <taxon>Fungi</taxon>
        <taxon>Fungi incertae sedis</taxon>
        <taxon>Mucoromycota</taxon>
        <taxon>Mortierellomycotina</taxon>
        <taxon>Mortierellomycetes</taxon>
        <taxon>Mortierellales</taxon>
        <taxon>Mortierellaceae</taxon>
        <taxon>Linnemannia</taxon>
    </lineage>
</organism>
<dbReference type="PROSITE" id="PS50405">
    <property type="entry name" value="GST_CTER"/>
    <property type="match status" value="1"/>
</dbReference>
<evidence type="ECO:0000313" key="6">
    <source>
        <dbReference type="EMBL" id="KAF9150611.1"/>
    </source>
</evidence>
<comment type="catalytic activity">
    <reaction evidence="3">
        <text>RX + glutathione = an S-substituted glutathione + a halide anion + H(+)</text>
        <dbReference type="Rhea" id="RHEA:16437"/>
        <dbReference type="ChEBI" id="CHEBI:15378"/>
        <dbReference type="ChEBI" id="CHEBI:16042"/>
        <dbReference type="ChEBI" id="CHEBI:17792"/>
        <dbReference type="ChEBI" id="CHEBI:57925"/>
        <dbReference type="ChEBI" id="CHEBI:90779"/>
        <dbReference type="EC" id="2.5.1.18"/>
    </reaction>
</comment>
<comment type="caution">
    <text evidence="6">The sequence shown here is derived from an EMBL/GenBank/DDBJ whole genome shotgun (WGS) entry which is preliminary data.</text>
</comment>
<evidence type="ECO:0000313" key="7">
    <source>
        <dbReference type="Proteomes" id="UP000748756"/>
    </source>
</evidence>
<accession>A0A9P5S0Z9</accession>
<proteinExistence type="predicted"/>
<protein>
    <recommendedName>
        <fullName evidence="1">glutathione transferase</fullName>
        <ecNumber evidence="1">2.5.1.18</ecNumber>
    </recommendedName>
</protein>
<dbReference type="EMBL" id="JAAAUQ010000399">
    <property type="protein sequence ID" value="KAF9150611.1"/>
    <property type="molecule type" value="Genomic_DNA"/>
</dbReference>
<dbReference type="PANTHER" id="PTHR11571:SF224">
    <property type="entry name" value="HEMATOPOIETIC PROSTAGLANDIN D SYNTHASE"/>
    <property type="match status" value="1"/>
</dbReference>
<dbReference type="PANTHER" id="PTHR11571">
    <property type="entry name" value="GLUTATHIONE S-TRANSFERASE"/>
    <property type="match status" value="1"/>
</dbReference>
<dbReference type="GO" id="GO:0004364">
    <property type="term" value="F:glutathione transferase activity"/>
    <property type="evidence" value="ECO:0007669"/>
    <property type="project" value="UniProtKB-EC"/>
</dbReference>
<dbReference type="AlphaFoldDB" id="A0A9P5S0Z9"/>
<dbReference type="EC" id="2.5.1.18" evidence="1"/>
<dbReference type="InterPro" id="IPR004045">
    <property type="entry name" value="Glutathione_S-Trfase_N"/>
</dbReference>
<dbReference type="InterPro" id="IPR036249">
    <property type="entry name" value="Thioredoxin-like_sf"/>
</dbReference>
<dbReference type="InterPro" id="IPR050213">
    <property type="entry name" value="GST_superfamily"/>
</dbReference>
<dbReference type="Pfam" id="PF14497">
    <property type="entry name" value="GST_C_3"/>
    <property type="match status" value="1"/>
</dbReference>
<keyword evidence="2" id="KW-0808">Transferase</keyword>
<dbReference type="Gene3D" id="1.20.1050.10">
    <property type="match status" value="1"/>
</dbReference>
<dbReference type="OrthoDB" id="414243at2759"/>
<name>A0A9P5S0Z9_9FUNG</name>
<dbReference type="SUPFAM" id="SSF47616">
    <property type="entry name" value="GST C-terminal domain-like"/>
    <property type="match status" value="1"/>
</dbReference>
<evidence type="ECO:0000259" key="5">
    <source>
        <dbReference type="PROSITE" id="PS50405"/>
    </source>
</evidence>
<dbReference type="InterPro" id="IPR036282">
    <property type="entry name" value="Glutathione-S-Trfase_C_sf"/>
</dbReference>